<evidence type="ECO:0000256" key="6">
    <source>
        <dbReference type="ARBA" id="ARBA00022777"/>
    </source>
</evidence>
<dbReference type="GO" id="GO:0004674">
    <property type="term" value="F:protein serine/threonine kinase activity"/>
    <property type="evidence" value="ECO:0007669"/>
    <property type="project" value="UniProtKB-KW"/>
</dbReference>
<dbReference type="InterPro" id="IPR011009">
    <property type="entry name" value="Kinase-like_dom_sf"/>
</dbReference>
<organism evidence="14 15">
    <name type="scientific">Paraherbaspirillum soli</name>
    <dbReference type="NCBI Taxonomy" id="631222"/>
    <lineage>
        <taxon>Bacteria</taxon>
        <taxon>Pseudomonadati</taxon>
        <taxon>Pseudomonadota</taxon>
        <taxon>Betaproteobacteria</taxon>
        <taxon>Burkholderiales</taxon>
        <taxon>Oxalobacteraceae</taxon>
        <taxon>Paraherbaspirillum</taxon>
    </lineage>
</organism>
<dbReference type="Gene3D" id="1.10.510.10">
    <property type="entry name" value="Transferase(Phosphotransferase) domain 1"/>
    <property type="match status" value="1"/>
</dbReference>
<keyword evidence="15" id="KW-1185">Reference proteome</keyword>
<comment type="catalytic activity">
    <reaction evidence="9">
        <text>L-seryl-[protein] + ATP = O-phospho-L-seryl-[protein] + ADP + H(+)</text>
        <dbReference type="Rhea" id="RHEA:17989"/>
        <dbReference type="Rhea" id="RHEA-COMP:9863"/>
        <dbReference type="Rhea" id="RHEA-COMP:11604"/>
        <dbReference type="ChEBI" id="CHEBI:15378"/>
        <dbReference type="ChEBI" id="CHEBI:29999"/>
        <dbReference type="ChEBI" id="CHEBI:30616"/>
        <dbReference type="ChEBI" id="CHEBI:83421"/>
        <dbReference type="ChEBI" id="CHEBI:456216"/>
        <dbReference type="EC" id="2.7.11.1"/>
    </reaction>
</comment>
<evidence type="ECO:0000256" key="3">
    <source>
        <dbReference type="ARBA" id="ARBA00022527"/>
    </source>
</evidence>
<reference evidence="15" key="1">
    <citation type="journal article" date="2019" name="Int. J. Syst. Evol. Microbiol.">
        <title>The Global Catalogue of Microorganisms (GCM) 10K type strain sequencing project: providing services to taxonomists for standard genome sequencing and annotation.</title>
        <authorList>
            <consortium name="The Broad Institute Genomics Platform"/>
            <consortium name="The Broad Institute Genome Sequencing Center for Infectious Disease"/>
            <person name="Wu L."/>
            <person name="Ma J."/>
        </authorList>
    </citation>
    <scope>NUCLEOTIDE SEQUENCE [LARGE SCALE GENOMIC DNA]</scope>
    <source>
        <strain evidence="15">JCM 17066</strain>
    </source>
</reference>
<keyword evidence="12" id="KW-0472">Membrane</keyword>
<feature type="domain" description="Protein kinase" evidence="13">
    <location>
        <begin position="35"/>
        <end position="312"/>
    </location>
</feature>
<comment type="similarity">
    <text evidence="1">Belongs to the protein kinase superfamily. NEK Ser/Thr protein kinase family. NIMA subfamily.</text>
</comment>
<keyword evidence="3 14" id="KW-0723">Serine/threonine-protein kinase</keyword>
<gene>
    <name evidence="14" type="ORF">ACFPM8_04980</name>
</gene>
<dbReference type="Pfam" id="PF08308">
    <property type="entry name" value="PEGA"/>
    <property type="match status" value="1"/>
</dbReference>
<evidence type="ECO:0000256" key="12">
    <source>
        <dbReference type="SAM" id="Phobius"/>
    </source>
</evidence>
<dbReference type="InterPro" id="IPR017441">
    <property type="entry name" value="Protein_kinase_ATP_BS"/>
</dbReference>
<evidence type="ECO:0000259" key="13">
    <source>
        <dbReference type="PROSITE" id="PS50011"/>
    </source>
</evidence>
<dbReference type="InterPro" id="IPR008266">
    <property type="entry name" value="Tyr_kinase_AS"/>
</dbReference>
<evidence type="ECO:0000256" key="4">
    <source>
        <dbReference type="ARBA" id="ARBA00022679"/>
    </source>
</evidence>
<name>A0ABW0M667_9BURK</name>
<keyword evidence="7 10" id="KW-0067">ATP-binding</keyword>
<evidence type="ECO:0000256" key="7">
    <source>
        <dbReference type="ARBA" id="ARBA00022840"/>
    </source>
</evidence>
<protein>
    <recommendedName>
        <fullName evidence="2">non-specific serine/threonine protein kinase</fullName>
        <ecNumber evidence="2">2.7.11.1</ecNumber>
    </recommendedName>
</protein>
<dbReference type="SUPFAM" id="SSF56112">
    <property type="entry name" value="Protein kinase-like (PK-like)"/>
    <property type="match status" value="1"/>
</dbReference>
<keyword evidence="6 14" id="KW-0418">Kinase</keyword>
<dbReference type="Pfam" id="PF00069">
    <property type="entry name" value="Pkinase"/>
    <property type="match status" value="1"/>
</dbReference>
<comment type="catalytic activity">
    <reaction evidence="8">
        <text>L-threonyl-[protein] + ATP = O-phospho-L-threonyl-[protein] + ADP + H(+)</text>
        <dbReference type="Rhea" id="RHEA:46608"/>
        <dbReference type="Rhea" id="RHEA-COMP:11060"/>
        <dbReference type="Rhea" id="RHEA-COMP:11605"/>
        <dbReference type="ChEBI" id="CHEBI:15378"/>
        <dbReference type="ChEBI" id="CHEBI:30013"/>
        <dbReference type="ChEBI" id="CHEBI:30616"/>
        <dbReference type="ChEBI" id="CHEBI:61977"/>
        <dbReference type="ChEBI" id="CHEBI:456216"/>
        <dbReference type="EC" id="2.7.11.1"/>
    </reaction>
</comment>
<evidence type="ECO:0000256" key="1">
    <source>
        <dbReference type="ARBA" id="ARBA00010886"/>
    </source>
</evidence>
<dbReference type="EC" id="2.7.11.1" evidence="2"/>
<dbReference type="InterPro" id="IPR013229">
    <property type="entry name" value="PEGA"/>
</dbReference>
<dbReference type="RefSeq" id="WP_378995568.1">
    <property type="nucleotide sequence ID" value="NZ_JBHSMT010000008.1"/>
</dbReference>
<feature type="region of interest" description="Disordered" evidence="11">
    <location>
        <begin position="497"/>
        <end position="518"/>
    </location>
</feature>
<dbReference type="PROSITE" id="PS50011">
    <property type="entry name" value="PROTEIN_KINASE_DOM"/>
    <property type="match status" value="1"/>
</dbReference>
<evidence type="ECO:0000256" key="8">
    <source>
        <dbReference type="ARBA" id="ARBA00047899"/>
    </source>
</evidence>
<dbReference type="PANTHER" id="PTHR43671:SF98">
    <property type="entry name" value="SERINE_THREONINE-PROTEIN KINASE NEK11"/>
    <property type="match status" value="1"/>
</dbReference>
<evidence type="ECO:0000256" key="11">
    <source>
        <dbReference type="SAM" id="MobiDB-lite"/>
    </source>
</evidence>
<evidence type="ECO:0000256" key="10">
    <source>
        <dbReference type="PROSITE-ProRule" id="PRU10141"/>
    </source>
</evidence>
<evidence type="ECO:0000256" key="2">
    <source>
        <dbReference type="ARBA" id="ARBA00012513"/>
    </source>
</evidence>
<dbReference type="PANTHER" id="PTHR43671">
    <property type="entry name" value="SERINE/THREONINE-PROTEIN KINASE NEK"/>
    <property type="match status" value="1"/>
</dbReference>
<accession>A0ABW0M667</accession>
<dbReference type="InterPro" id="IPR050660">
    <property type="entry name" value="NEK_Ser/Thr_kinase"/>
</dbReference>
<feature type="binding site" evidence="10">
    <location>
        <position position="64"/>
    </location>
    <ligand>
        <name>ATP</name>
        <dbReference type="ChEBI" id="CHEBI:30616"/>
    </ligand>
</feature>
<dbReference type="CDD" id="cd14014">
    <property type="entry name" value="STKc_PknB_like"/>
    <property type="match status" value="1"/>
</dbReference>
<sequence>MNIRNASAANPIGPDETSETVIENCLPRGTRLADFEIMGVIGEGGFGIVYFAFDRSLRRTVAIKEYMPGAFAGRGPDKRVVVRSQRHQETFTIGLKSFINEARLLAQFDHPALIKVYRYWQQNNTGYMAMRYYEGRTLKSVVNNNPAQVTEAWLKSMLKPMLEALDAMYRVQILHRDISPDNIMIQKNGEAVLLDFGAARQIIGDMTHSSLTVILKPGYAPIEQYADDSTMKQGPWTDIYSLSAVVYFAIMKMSPPTSVARMVNDPIKRLQDGGHSGFSKEFLAAIDMGLSLKPEDRPQSIEEFRKLLDLELSVPMPTPDSSTGMPRLPESRSRKERDGSDKPRASASTKTPDGKRLRQDSRKSKQPEKPKRSPALWIAAVAGLCVLGASGYFLFKHRPAPVAAASVVAAHSPAHAVTPAPVPAPSPAPVSSAPSTGAASAAPVPDDESFTWEVLKDNPNATPQEFEQFIQKYPAGQHVEQARASLLAMQTKADREKAATSSGANATPAPAAAAGNAKTANATGTVTLTIKPWGNVMVDGVLKGVSPPLKKLVLPEGKHRIKVVNPNFPDHVTEIDVSKKKTRNISYDFSPSKN</sequence>
<feature type="region of interest" description="Disordered" evidence="11">
    <location>
        <begin position="418"/>
        <end position="445"/>
    </location>
</feature>
<dbReference type="Proteomes" id="UP001596045">
    <property type="component" value="Unassembled WGS sequence"/>
</dbReference>
<keyword evidence="12" id="KW-1133">Transmembrane helix</keyword>
<dbReference type="PROSITE" id="PS00109">
    <property type="entry name" value="PROTEIN_KINASE_TYR"/>
    <property type="match status" value="1"/>
</dbReference>
<feature type="compositionally biased region" description="Low complexity" evidence="11">
    <location>
        <begin position="499"/>
        <end position="518"/>
    </location>
</feature>
<keyword evidence="5 10" id="KW-0547">Nucleotide-binding</keyword>
<evidence type="ECO:0000313" key="15">
    <source>
        <dbReference type="Proteomes" id="UP001596045"/>
    </source>
</evidence>
<keyword evidence="4" id="KW-0808">Transferase</keyword>
<dbReference type="InterPro" id="IPR000719">
    <property type="entry name" value="Prot_kinase_dom"/>
</dbReference>
<proteinExistence type="inferred from homology"/>
<evidence type="ECO:0000313" key="14">
    <source>
        <dbReference type="EMBL" id="MFC5473304.1"/>
    </source>
</evidence>
<dbReference type="PROSITE" id="PS00107">
    <property type="entry name" value="PROTEIN_KINASE_ATP"/>
    <property type="match status" value="1"/>
</dbReference>
<feature type="compositionally biased region" description="Low complexity" evidence="11">
    <location>
        <begin position="429"/>
        <end position="444"/>
    </location>
</feature>
<feature type="compositionally biased region" description="Basic and acidic residues" evidence="11">
    <location>
        <begin position="352"/>
        <end position="371"/>
    </location>
</feature>
<comment type="caution">
    <text evidence="14">The sequence shown here is derived from an EMBL/GenBank/DDBJ whole genome shotgun (WGS) entry which is preliminary data.</text>
</comment>
<dbReference type="EMBL" id="JBHSMT010000008">
    <property type="protein sequence ID" value="MFC5473304.1"/>
    <property type="molecule type" value="Genomic_DNA"/>
</dbReference>
<keyword evidence="12" id="KW-0812">Transmembrane</keyword>
<feature type="compositionally biased region" description="Basic and acidic residues" evidence="11">
    <location>
        <begin position="329"/>
        <end position="344"/>
    </location>
</feature>
<feature type="region of interest" description="Disordered" evidence="11">
    <location>
        <begin position="312"/>
        <end position="373"/>
    </location>
</feature>
<evidence type="ECO:0000256" key="5">
    <source>
        <dbReference type="ARBA" id="ARBA00022741"/>
    </source>
</evidence>
<feature type="transmembrane region" description="Helical" evidence="12">
    <location>
        <begin position="375"/>
        <end position="395"/>
    </location>
</feature>
<evidence type="ECO:0000256" key="9">
    <source>
        <dbReference type="ARBA" id="ARBA00048679"/>
    </source>
</evidence>